<proteinExistence type="predicted"/>
<accession>A0ABV5HU08</accession>
<dbReference type="EMBL" id="JBHMEP010000017">
    <property type="protein sequence ID" value="MFB9137718.1"/>
    <property type="molecule type" value="Genomic_DNA"/>
</dbReference>
<comment type="caution">
    <text evidence="1">The sequence shown here is derived from an EMBL/GenBank/DDBJ whole genome shotgun (WGS) entry which is preliminary data.</text>
</comment>
<protein>
    <submittedName>
        <fullName evidence="1">Uncharacterized protein</fullName>
    </submittedName>
</protein>
<keyword evidence="2" id="KW-1185">Reference proteome</keyword>
<evidence type="ECO:0000313" key="2">
    <source>
        <dbReference type="Proteomes" id="UP001589645"/>
    </source>
</evidence>
<evidence type="ECO:0000313" key="1">
    <source>
        <dbReference type="EMBL" id="MFB9137718.1"/>
    </source>
</evidence>
<dbReference type="RefSeq" id="WP_390197853.1">
    <property type="nucleotide sequence ID" value="NZ_JBHMEP010000017.1"/>
</dbReference>
<name>A0ABV5HU08_9VIBR</name>
<organism evidence="1 2">
    <name type="scientific">Vibrio olivae</name>
    <dbReference type="NCBI Taxonomy" id="1243002"/>
    <lineage>
        <taxon>Bacteria</taxon>
        <taxon>Pseudomonadati</taxon>
        <taxon>Pseudomonadota</taxon>
        <taxon>Gammaproteobacteria</taxon>
        <taxon>Vibrionales</taxon>
        <taxon>Vibrionaceae</taxon>
        <taxon>Vibrio</taxon>
    </lineage>
</organism>
<reference evidence="1 2" key="1">
    <citation type="submission" date="2024-09" db="EMBL/GenBank/DDBJ databases">
        <authorList>
            <person name="Sun Q."/>
            <person name="Mori K."/>
        </authorList>
    </citation>
    <scope>NUCLEOTIDE SEQUENCE [LARGE SCALE GENOMIC DNA]</scope>
    <source>
        <strain evidence="1 2">CECT 8064</strain>
    </source>
</reference>
<sequence length="95" mass="10935">MMNRASSTVVSDMEYASRSTAGCMVMLDPLKTMERDVVSIYKQTRTIGDVGIVYLNMQKKIREWIKNLPYGCPPDEEVQEMRKEILDGRAIYIKP</sequence>
<gene>
    <name evidence="1" type="ORF">ACFFUV_22475</name>
</gene>
<dbReference type="Proteomes" id="UP001589645">
    <property type="component" value="Unassembled WGS sequence"/>
</dbReference>